<dbReference type="Proteomes" id="UP000292346">
    <property type="component" value="Unassembled WGS sequence"/>
</dbReference>
<dbReference type="PROSITE" id="PS50043">
    <property type="entry name" value="HTH_LUXR_2"/>
    <property type="match status" value="1"/>
</dbReference>
<dbReference type="InterPro" id="IPR016032">
    <property type="entry name" value="Sig_transdc_resp-reg_C-effctor"/>
</dbReference>
<keyword evidence="6" id="KW-1185">Reference proteome</keyword>
<evidence type="ECO:0000256" key="2">
    <source>
        <dbReference type="ARBA" id="ARBA00023125"/>
    </source>
</evidence>
<evidence type="ECO:0000259" key="4">
    <source>
        <dbReference type="PROSITE" id="PS50043"/>
    </source>
</evidence>
<dbReference type="Gene3D" id="3.40.50.2300">
    <property type="match status" value="1"/>
</dbReference>
<dbReference type="Pfam" id="PF00196">
    <property type="entry name" value="GerE"/>
    <property type="match status" value="1"/>
</dbReference>
<gene>
    <name evidence="5" type="ORF">E0H45_30710</name>
</gene>
<protein>
    <submittedName>
        <fullName evidence="5">Response regulator transcription factor</fullName>
    </submittedName>
</protein>
<sequence>MLFSGSSCEARTFSDVFSEQGGTMFGSTRYNDSSPPRPIKVAVAAEHALIAGAITTLLRSEQGIEVVADRTSGGPADRGPADMTVVTGGPSVLEEFCRPASADASHPVVAIAGPVPHHVVLGAIRQGCRGIVSDAAVDTELALAVRSVAGGGVFLSPLMAGPLLDWLAAQLPVDRTPLLHAKLLLTDREQEVLKQLGAGRTNAGIAAALVISEATVRTHVYRIQTKLGLQSRTEAVILGYQFRLGVAA</sequence>
<dbReference type="InterPro" id="IPR000792">
    <property type="entry name" value="Tscrpt_reg_LuxR_C"/>
</dbReference>
<organism evidence="5 6">
    <name type="scientific">Kribbella soli</name>
    <dbReference type="NCBI Taxonomy" id="1124743"/>
    <lineage>
        <taxon>Bacteria</taxon>
        <taxon>Bacillati</taxon>
        <taxon>Actinomycetota</taxon>
        <taxon>Actinomycetes</taxon>
        <taxon>Propionibacteriales</taxon>
        <taxon>Kribbellaceae</taxon>
        <taxon>Kribbella</taxon>
    </lineage>
</organism>
<evidence type="ECO:0000256" key="1">
    <source>
        <dbReference type="ARBA" id="ARBA00023015"/>
    </source>
</evidence>
<evidence type="ECO:0000313" key="5">
    <source>
        <dbReference type="EMBL" id="TCC06299.1"/>
    </source>
</evidence>
<feature type="domain" description="HTH luxR-type" evidence="4">
    <location>
        <begin position="178"/>
        <end position="243"/>
    </location>
</feature>
<comment type="caution">
    <text evidence="5">The sequence shown here is derived from an EMBL/GenBank/DDBJ whole genome shotgun (WGS) entry which is preliminary data.</text>
</comment>
<dbReference type="EMBL" id="SJJZ01000003">
    <property type="protein sequence ID" value="TCC06299.1"/>
    <property type="molecule type" value="Genomic_DNA"/>
</dbReference>
<dbReference type="SUPFAM" id="SSF46894">
    <property type="entry name" value="C-terminal effector domain of the bipartite response regulators"/>
    <property type="match status" value="1"/>
</dbReference>
<dbReference type="PANTHER" id="PTHR44688">
    <property type="entry name" value="DNA-BINDING TRANSCRIPTIONAL ACTIVATOR DEVR_DOSR"/>
    <property type="match status" value="1"/>
</dbReference>
<dbReference type="CDD" id="cd06170">
    <property type="entry name" value="LuxR_C_like"/>
    <property type="match status" value="1"/>
</dbReference>
<evidence type="ECO:0000256" key="3">
    <source>
        <dbReference type="ARBA" id="ARBA00023163"/>
    </source>
</evidence>
<dbReference type="SMART" id="SM00421">
    <property type="entry name" value="HTH_LUXR"/>
    <property type="match status" value="1"/>
</dbReference>
<evidence type="ECO:0000313" key="6">
    <source>
        <dbReference type="Proteomes" id="UP000292346"/>
    </source>
</evidence>
<dbReference type="GO" id="GO:0006355">
    <property type="term" value="P:regulation of DNA-templated transcription"/>
    <property type="evidence" value="ECO:0007669"/>
    <property type="project" value="InterPro"/>
</dbReference>
<accession>A0A4R0HEZ4</accession>
<dbReference type="AlphaFoldDB" id="A0A4R0HEZ4"/>
<dbReference type="OrthoDB" id="9808843at2"/>
<keyword evidence="2" id="KW-0238">DNA-binding</keyword>
<keyword evidence="3" id="KW-0804">Transcription</keyword>
<dbReference type="PANTHER" id="PTHR44688:SF16">
    <property type="entry name" value="DNA-BINDING TRANSCRIPTIONAL ACTIVATOR DEVR_DOSR"/>
    <property type="match status" value="1"/>
</dbReference>
<name>A0A4R0HEZ4_9ACTN</name>
<keyword evidence="1" id="KW-0805">Transcription regulation</keyword>
<reference evidence="5 6" key="1">
    <citation type="submission" date="2019-02" db="EMBL/GenBank/DDBJ databases">
        <title>Kribbella capetownensis sp. nov. and Kribbella speibonae sp. nov., isolated from soil.</title>
        <authorList>
            <person name="Curtis S.M."/>
            <person name="Norton I."/>
            <person name="Everest G.J."/>
            <person name="Meyers P.R."/>
        </authorList>
    </citation>
    <scope>NUCLEOTIDE SEQUENCE [LARGE SCALE GENOMIC DNA]</scope>
    <source>
        <strain evidence="5 6">KCTC 29219</strain>
    </source>
</reference>
<dbReference type="PRINTS" id="PR00038">
    <property type="entry name" value="HTHLUXR"/>
</dbReference>
<dbReference type="PROSITE" id="PS00622">
    <property type="entry name" value="HTH_LUXR_1"/>
    <property type="match status" value="1"/>
</dbReference>
<dbReference type="GO" id="GO:0003677">
    <property type="term" value="F:DNA binding"/>
    <property type="evidence" value="ECO:0007669"/>
    <property type="project" value="UniProtKB-KW"/>
</dbReference>
<proteinExistence type="predicted"/>